<dbReference type="GO" id="GO:0008381">
    <property type="term" value="F:mechanosensitive monoatomic ion channel activity"/>
    <property type="evidence" value="ECO:0007669"/>
    <property type="project" value="InterPro"/>
</dbReference>
<dbReference type="InterPro" id="IPR023408">
    <property type="entry name" value="MscS_beta-dom_sf"/>
</dbReference>
<evidence type="ECO:0000259" key="10">
    <source>
        <dbReference type="Pfam" id="PF21082"/>
    </source>
</evidence>
<dbReference type="Proteomes" id="UP000004367">
    <property type="component" value="Unassembled WGS sequence"/>
</dbReference>
<evidence type="ECO:0000256" key="5">
    <source>
        <dbReference type="ARBA" id="ARBA00022989"/>
    </source>
</evidence>
<dbReference type="PANTHER" id="PTHR30460:SF0">
    <property type="entry name" value="MODERATE CONDUCTANCE MECHANOSENSITIVE CHANNEL YBIO"/>
    <property type="match status" value="1"/>
</dbReference>
<evidence type="ECO:0000256" key="4">
    <source>
        <dbReference type="ARBA" id="ARBA00022692"/>
    </source>
</evidence>
<keyword evidence="3" id="KW-1003">Cell membrane</keyword>
<name>H5UVC6_9MICO</name>
<evidence type="ECO:0000256" key="7">
    <source>
        <dbReference type="SAM" id="MobiDB-lite"/>
    </source>
</evidence>
<dbReference type="Gene3D" id="3.30.70.100">
    <property type="match status" value="1"/>
</dbReference>
<comment type="caution">
    <text evidence="12">The sequence shown here is derived from an EMBL/GenBank/DDBJ whole genome shotgun (WGS) entry which is preliminary data.</text>
</comment>
<keyword evidence="13" id="KW-1185">Reference proteome</keyword>
<dbReference type="GO" id="GO:0005886">
    <property type="term" value="C:plasma membrane"/>
    <property type="evidence" value="ECO:0007669"/>
    <property type="project" value="UniProtKB-SubCell"/>
</dbReference>
<feature type="domain" description="Mechanosensitive ion channel MscS" evidence="9">
    <location>
        <begin position="168"/>
        <end position="230"/>
    </location>
</feature>
<sequence length="346" mass="37792">MGAMLGTTFLAFPAPFADAPHRLTRESAVEWFLGIPLQIVLIVVGAWLARWLIHRAIERLVDSLVARHDPTDTTTIGTVDPTPTAQLPVLKRYRRKAGRAISESGLVTTERQKARVETLGSVLRSIASVVVWGTAVLMIGDALGVNMGPVLASAGVGGVALGFGAQSLVKDFLSGMFMILEDQYGVGDFIDTGEVQGTVEEVTLRITRLRDLEGVIWYVRNGEIIRIANRSQGWNTATIDIPVSPKERPEKIIEILREVASDMYDDPEWRRKLLSPPTVAGVESITGTALTIRTFAKCQTNTHWGVQREFRERCVTALDAAGVRRPIVPAAPQTGPNPTTDPDARH</sequence>
<feature type="region of interest" description="Disordered" evidence="7">
    <location>
        <begin position="326"/>
        <end position="346"/>
    </location>
</feature>
<dbReference type="InterPro" id="IPR045276">
    <property type="entry name" value="YbiO_bact"/>
</dbReference>
<feature type="domain" description="Mechanosensitive ion channel MscS C-terminal" evidence="10">
    <location>
        <begin position="239"/>
        <end position="323"/>
    </location>
</feature>
<dbReference type="InterPro" id="IPR011066">
    <property type="entry name" value="MscS_channel_C_sf"/>
</dbReference>
<evidence type="ECO:0000259" key="11">
    <source>
        <dbReference type="Pfam" id="PF21088"/>
    </source>
</evidence>
<dbReference type="STRING" id="1089455.MOPEL_132_00510"/>
<evidence type="ECO:0000313" key="13">
    <source>
        <dbReference type="Proteomes" id="UP000004367"/>
    </source>
</evidence>
<evidence type="ECO:0000259" key="9">
    <source>
        <dbReference type="Pfam" id="PF00924"/>
    </source>
</evidence>
<dbReference type="AlphaFoldDB" id="H5UVC6"/>
<comment type="similarity">
    <text evidence="2">Belongs to the MscS (TC 1.A.23) family.</text>
</comment>
<feature type="domain" description="Mechanosensitive ion channel transmembrane helices 2/3" evidence="11">
    <location>
        <begin position="126"/>
        <end position="166"/>
    </location>
</feature>
<dbReference type="InterPro" id="IPR011014">
    <property type="entry name" value="MscS_channel_TM-2"/>
</dbReference>
<evidence type="ECO:0000256" key="3">
    <source>
        <dbReference type="ARBA" id="ARBA00022475"/>
    </source>
</evidence>
<feature type="transmembrane region" description="Helical" evidence="8">
    <location>
        <begin position="121"/>
        <end position="144"/>
    </location>
</feature>
<dbReference type="EMBL" id="BAFE01000091">
    <property type="protein sequence ID" value="GAB49684.1"/>
    <property type="molecule type" value="Genomic_DNA"/>
</dbReference>
<evidence type="ECO:0000256" key="1">
    <source>
        <dbReference type="ARBA" id="ARBA00004651"/>
    </source>
</evidence>
<reference evidence="12 13" key="1">
    <citation type="submission" date="2012-02" db="EMBL/GenBank/DDBJ databases">
        <title>Whole genome shotgun sequence of Mobilicoccus pelagius NBRC 104925.</title>
        <authorList>
            <person name="Yoshida Y."/>
            <person name="Hosoyama A."/>
            <person name="Tsuchikane K."/>
            <person name="Katsumata H."/>
            <person name="Yamazaki S."/>
            <person name="Fujita N."/>
        </authorList>
    </citation>
    <scope>NUCLEOTIDE SEQUENCE [LARGE SCALE GENOMIC DNA]</scope>
    <source>
        <strain evidence="12 13">NBRC 104925</strain>
    </source>
</reference>
<dbReference type="InterPro" id="IPR006685">
    <property type="entry name" value="MscS_channel_2nd"/>
</dbReference>
<feature type="transmembrane region" description="Helical" evidence="8">
    <location>
        <begin position="150"/>
        <end position="169"/>
    </location>
</feature>
<keyword evidence="6 8" id="KW-0472">Membrane</keyword>
<dbReference type="InterPro" id="IPR049142">
    <property type="entry name" value="MS_channel_1st"/>
</dbReference>
<evidence type="ECO:0000256" key="8">
    <source>
        <dbReference type="SAM" id="Phobius"/>
    </source>
</evidence>
<dbReference type="Pfam" id="PF21088">
    <property type="entry name" value="MS_channel_1st"/>
    <property type="match status" value="1"/>
</dbReference>
<keyword evidence="5 8" id="KW-1133">Transmembrane helix</keyword>
<keyword evidence="4 8" id="KW-0812">Transmembrane</keyword>
<dbReference type="Pfam" id="PF00924">
    <property type="entry name" value="MS_channel_2nd"/>
    <property type="match status" value="1"/>
</dbReference>
<evidence type="ECO:0000256" key="6">
    <source>
        <dbReference type="ARBA" id="ARBA00023136"/>
    </source>
</evidence>
<dbReference type="FunFam" id="2.30.30.60:FF:000001">
    <property type="entry name" value="MscS Mechanosensitive ion channel"/>
    <property type="match status" value="1"/>
</dbReference>
<dbReference type="SUPFAM" id="SSF82861">
    <property type="entry name" value="Mechanosensitive channel protein MscS (YggB), transmembrane region"/>
    <property type="match status" value="1"/>
</dbReference>
<organism evidence="12 13">
    <name type="scientific">Mobilicoccus pelagius NBRC 104925</name>
    <dbReference type="NCBI Taxonomy" id="1089455"/>
    <lineage>
        <taxon>Bacteria</taxon>
        <taxon>Bacillati</taxon>
        <taxon>Actinomycetota</taxon>
        <taxon>Actinomycetes</taxon>
        <taxon>Micrococcales</taxon>
        <taxon>Dermatophilaceae</taxon>
        <taxon>Mobilicoccus</taxon>
    </lineage>
</organism>
<dbReference type="InterPro" id="IPR049278">
    <property type="entry name" value="MS_channel_C"/>
</dbReference>
<comment type="subcellular location">
    <subcellularLocation>
        <location evidence="1">Cell membrane</location>
        <topology evidence="1">Multi-pass membrane protein</topology>
    </subcellularLocation>
</comment>
<dbReference type="Gene3D" id="1.10.287.1260">
    <property type="match status" value="1"/>
</dbReference>
<evidence type="ECO:0000313" key="12">
    <source>
        <dbReference type="EMBL" id="GAB49684.1"/>
    </source>
</evidence>
<dbReference type="InterPro" id="IPR010920">
    <property type="entry name" value="LSM_dom_sf"/>
</dbReference>
<protein>
    <submittedName>
        <fullName evidence="12">Putative MscS family transporter</fullName>
    </submittedName>
</protein>
<dbReference type="eggNOG" id="COG0668">
    <property type="taxonomic scope" value="Bacteria"/>
</dbReference>
<dbReference type="Pfam" id="PF21082">
    <property type="entry name" value="MS_channel_3rd"/>
    <property type="match status" value="1"/>
</dbReference>
<dbReference type="SUPFAM" id="SSF50182">
    <property type="entry name" value="Sm-like ribonucleoproteins"/>
    <property type="match status" value="1"/>
</dbReference>
<gene>
    <name evidence="12" type="ORF">MOPEL_132_00510</name>
</gene>
<proteinExistence type="inferred from homology"/>
<accession>H5UVC6</accession>
<dbReference type="PANTHER" id="PTHR30460">
    <property type="entry name" value="MODERATE CONDUCTANCE MECHANOSENSITIVE CHANNEL YBIO"/>
    <property type="match status" value="1"/>
</dbReference>
<dbReference type="SUPFAM" id="SSF82689">
    <property type="entry name" value="Mechanosensitive channel protein MscS (YggB), C-terminal domain"/>
    <property type="match status" value="1"/>
</dbReference>
<feature type="transmembrane region" description="Helical" evidence="8">
    <location>
        <begin position="33"/>
        <end position="53"/>
    </location>
</feature>
<evidence type="ECO:0000256" key="2">
    <source>
        <dbReference type="ARBA" id="ARBA00008017"/>
    </source>
</evidence>
<dbReference type="Gene3D" id="2.30.30.60">
    <property type="match status" value="1"/>
</dbReference>